<dbReference type="GO" id="GO:0016020">
    <property type="term" value="C:membrane"/>
    <property type="evidence" value="ECO:0007669"/>
    <property type="project" value="UniProtKB-SubCell"/>
</dbReference>
<dbReference type="Proteomes" id="UP000650533">
    <property type="component" value="Chromosome 4"/>
</dbReference>
<feature type="transmembrane region" description="Helical" evidence="6">
    <location>
        <begin position="589"/>
        <end position="616"/>
    </location>
</feature>
<gene>
    <name evidence="7" type="ORF">RhiXN_01184</name>
</gene>
<feature type="compositionally biased region" description="Polar residues" evidence="5">
    <location>
        <begin position="233"/>
        <end position="243"/>
    </location>
</feature>
<evidence type="ECO:0000256" key="3">
    <source>
        <dbReference type="ARBA" id="ARBA00022989"/>
    </source>
</evidence>
<feature type="transmembrane region" description="Helical" evidence="6">
    <location>
        <begin position="661"/>
        <end position="684"/>
    </location>
</feature>
<sequence>MAKSAKGAGATKLIADATSAPGTYVFAELLEMPNIQELGTNEQHAPWLELLKVFSYRTWTDYKRMATIKLSGSLPQLNPAQATKLKQLSIVSLAERSRANISSVRQLEDLIIDAMYQDVLKGKLDQKEARIEIEYTIGRDLEPGAAGLQVLLSKLREWSNRTSTVIQALDVQIQGIKDNERGAADAAKEYEGERVAMATQIAEQRRQQPRKQVVEDAMATGGGAPSGSSADAQRSTSTRKGTSGGYTVQNIVALGPLILVACIYQLYGLVIAWITRKIFWVPRRFHSGILAAGIWSNWGDLPTAVIMSMTASAPFSPGDSDVAVAYLSAFILVFFVTLFPFGGSRIIEKDFMDKSAPVDADDEIPESASSRLRRRWGRLQIAIQNRRGAVADSDIEGSPASEQDEKVTEIATPKPKLSRHVSFNPSEPTAYNGPDGGQSTRPPSAHVSPAPTVVEGIHNTMSQNPKDSTRVVPVSTETGLASTPEIRSSRFKRALLSTRAFLKSLASPATSSMVVSFIVALVPQLKALFIAPPAGSNIHIHHAPDGLPPLNMIMDTATFIGNASVPLGLICLGSALARLQVPKPISRAPLGAITLFSILKMVVGPVFGVLVVEALTHHTSLIDPNDKVLRFVCIYFAGVPTATTQVYLTQIYSPDGSASHVSAFLIPQYALMFITMTALSAYALNLLF</sequence>
<proteinExistence type="predicted"/>
<dbReference type="PANTHER" id="PTHR31274:SF1">
    <property type="entry name" value="AGL149CP"/>
    <property type="match status" value="1"/>
</dbReference>
<keyword evidence="4 6" id="KW-0472">Membrane</keyword>
<dbReference type="GO" id="GO:0055085">
    <property type="term" value="P:transmembrane transport"/>
    <property type="evidence" value="ECO:0007669"/>
    <property type="project" value="InterPro"/>
</dbReference>
<feature type="transmembrane region" description="Helical" evidence="6">
    <location>
        <begin position="500"/>
        <end position="522"/>
    </location>
</feature>
<evidence type="ECO:0000256" key="4">
    <source>
        <dbReference type="ARBA" id="ARBA00023136"/>
    </source>
</evidence>
<protein>
    <submittedName>
        <fullName evidence="7">Auxin efflux carrier transmembrane protein</fullName>
    </submittedName>
</protein>
<dbReference type="GeneID" id="67023466"/>
<dbReference type="Pfam" id="PF03547">
    <property type="entry name" value="Mem_trans"/>
    <property type="match status" value="1"/>
</dbReference>
<evidence type="ECO:0000313" key="7">
    <source>
        <dbReference type="EMBL" id="QRW19778.1"/>
    </source>
</evidence>
<feature type="transmembrane region" description="Helical" evidence="6">
    <location>
        <begin position="323"/>
        <end position="342"/>
    </location>
</feature>
<dbReference type="InterPro" id="IPR040254">
    <property type="entry name" value="Ecm3-like"/>
</dbReference>
<evidence type="ECO:0000256" key="5">
    <source>
        <dbReference type="SAM" id="MobiDB-lite"/>
    </source>
</evidence>
<evidence type="ECO:0000256" key="6">
    <source>
        <dbReference type="SAM" id="Phobius"/>
    </source>
</evidence>
<accession>A0A8H8NWS2</accession>
<feature type="region of interest" description="Disordered" evidence="5">
    <location>
        <begin position="202"/>
        <end position="243"/>
    </location>
</feature>
<reference evidence="7" key="1">
    <citation type="submission" date="2020-05" db="EMBL/GenBank/DDBJ databases">
        <title>Evolutionary and genomic comparisons of hybrid uninucleate and nonhybrid Rhizoctonia fungi.</title>
        <authorList>
            <person name="Li C."/>
            <person name="Chen X."/>
        </authorList>
    </citation>
    <scope>NUCLEOTIDE SEQUENCE</scope>
    <source>
        <strain evidence="7">AG-1 IA</strain>
    </source>
</reference>
<comment type="subcellular location">
    <subcellularLocation>
        <location evidence="1">Membrane</location>
        <topology evidence="1">Multi-pass membrane protein</topology>
    </subcellularLocation>
</comment>
<dbReference type="KEGG" id="rsx:RhiXN_01184"/>
<feature type="region of interest" description="Disordered" evidence="5">
    <location>
        <begin position="387"/>
        <end position="451"/>
    </location>
</feature>
<dbReference type="RefSeq" id="XP_043180015.1">
    <property type="nucleotide sequence ID" value="XM_043321003.1"/>
</dbReference>
<keyword evidence="2 6" id="KW-0812">Transmembrane</keyword>
<dbReference type="PANTHER" id="PTHR31274">
    <property type="entry name" value="PROTEIN ECM3"/>
    <property type="match status" value="1"/>
</dbReference>
<keyword evidence="3 6" id="KW-1133">Transmembrane helix</keyword>
<evidence type="ECO:0000256" key="2">
    <source>
        <dbReference type="ARBA" id="ARBA00022692"/>
    </source>
</evidence>
<feature type="transmembrane region" description="Helical" evidence="6">
    <location>
        <begin position="628"/>
        <end position="649"/>
    </location>
</feature>
<evidence type="ECO:0000313" key="8">
    <source>
        <dbReference type="Proteomes" id="UP000650533"/>
    </source>
</evidence>
<name>A0A8H8NWS2_9AGAM</name>
<organism evidence="7 8">
    <name type="scientific">Rhizoctonia solani</name>
    <dbReference type="NCBI Taxonomy" id="456999"/>
    <lineage>
        <taxon>Eukaryota</taxon>
        <taxon>Fungi</taxon>
        <taxon>Dikarya</taxon>
        <taxon>Basidiomycota</taxon>
        <taxon>Agaricomycotina</taxon>
        <taxon>Agaricomycetes</taxon>
        <taxon>Cantharellales</taxon>
        <taxon>Ceratobasidiaceae</taxon>
        <taxon>Rhizoctonia</taxon>
    </lineage>
</organism>
<dbReference type="InterPro" id="IPR004776">
    <property type="entry name" value="Mem_transp_PIN-like"/>
</dbReference>
<feature type="transmembrane region" description="Helical" evidence="6">
    <location>
        <begin position="287"/>
        <end position="311"/>
    </location>
</feature>
<dbReference type="AlphaFoldDB" id="A0A8H8NWS2"/>
<dbReference type="Pfam" id="PF22061">
    <property type="entry name" value="CSN7_HB_subdom"/>
    <property type="match status" value="1"/>
</dbReference>
<feature type="transmembrane region" description="Helical" evidence="6">
    <location>
        <begin position="251"/>
        <end position="275"/>
    </location>
</feature>
<evidence type="ECO:0000256" key="1">
    <source>
        <dbReference type="ARBA" id="ARBA00004141"/>
    </source>
</evidence>
<dbReference type="EMBL" id="CP059661">
    <property type="protein sequence ID" value="QRW19778.1"/>
    <property type="molecule type" value="Genomic_DNA"/>
</dbReference>